<accession>A0A836HH75</accession>
<keyword evidence="5" id="KW-1185">Reference proteome</keyword>
<feature type="domain" description="RRM" evidence="3">
    <location>
        <begin position="129"/>
        <end position="210"/>
    </location>
</feature>
<dbReference type="InterPro" id="IPR012677">
    <property type="entry name" value="Nucleotide-bd_a/b_plait_sf"/>
</dbReference>
<dbReference type="InterPro" id="IPR035979">
    <property type="entry name" value="RBD_domain_sf"/>
</dbReference>
<evidence type="ECO:0000256" key="2">
    <source>
        <dbReference type="SAM" id="MobiDB-lite"/>
    </source>
</evidence>
<gene>
    <name evidence="4" type="ORF">CUR178_03856</name>
</gene>
<protein>
    <recommendedName>
        <fullName evidence="3">RRM domain-containing protein</fullName>
    </recommendedName>
</protein>
<proteinExistence type="predicted"/>
<dbReference type="GeneID" id="94171093"/>
<feature type="region of interest" description="Disordered" evidence="2">
    <location>
        <begin position="250"/>
        <end position="287"/>
    </location>
</feature>
<dbReference type="SMART" id="SM00360">
    <property type="entry name" value="RRM"/>
    <property type="match status" value="1"/>
</dbReference>
<reference evidence="4 5" key="1">
    <citation type="submission" date="2021-02" db="EMBL/GenBank/DDBJ databases">
        <title>Leishmania (Mundinia) enrietti genome sequencing and assembly.</title>
        <authorList>
            <person name="Almutairi H."/>
            <person name="Gatherer D."/>
        </authorList>
    </citation>
    <scope>NUCLEOTIDE SEQUENCE [LARGE SCALE GENOMIC DNA]</scope>
    <source>
        <strain evidence="4">CUR178</strain>
    </source>
</reference>
<dbReference type="CDD" id="cd00590">
    <property type="entry name" value="RRM_SF"/>
    <property type="match status" value="1"/>
</dbReference>
<feature type="compositionally biased region" description="Basic residues" evidence="2">
    <location>
        <begin position="308"/>
        <end position="320"/>
    </location>
</feature>
<dbReference type="RefSeq" id="XP_067692149.1">
    <property type="nucleotide sequence ID" value="XM_067835583.1"/>
</dbReference>
<dbReference type="GO" id="GO:0003723">
    <property type="term" value="F:RNA binding"/>
    <property type="evidence" value="ECO:0007669"/>
    <property type="project" value="UniProtKB-UniRule"/>
</dbReference>
<dbReference type="InterPro" id="IPR000504">
    <property type="entry name" value="RRM_dom"/>
</dbReference>
<dbReference type="EMBL" id="JAFHKP010000026">
    <property type="protein sequence ID" value="KAG5476683.1"/>
    <property type="molecule type" value="Genomic_DNA"/>
</dbReference>
<dbReference type="Proteomes" id="UP000674179">
    <property type="component" value="Chromosome 26"/>
</dbReference>
<dbReference type="AlphaFoldDB" id="A0A836HH75"/>
<feature type="compositionally biased region" description="Basic and acidic residues" evidence="2">
    <location>
        <begin position="251"/>
        <end position="267"/>
    </location>
</feature>
<dbReference type="SUPFAM" id="SSF54928">
    <property type="entry name" value="RNA-binding domain, RBD"/>
    <property type="match status" value="1"/>
</dbReference>
<evidence type="ECO:0000259" key="3">
    <source>
        <dbReference type="PROSITE" id="PS50102"/>
    </source>
</evidence>
<feature type="region of interest" description="Disordered" evidence="2">
    <location>
        <begin position="396"/>
        <end position="416"/>
    </location>
</feature>
<dbReference type="PROSITE" id="PS50102">
    <property type="entry name" value="RRM"/>
    <property type="match status" value="1"/>
</dbReference>
<feature type="region of interest" description="Disordered" evidence="2">
    <location>
        <begin position="308"/>
        <end position="327"/>
    </location>
</feature>
<comment type="caution">
    <text evidence="4">The sequence shown here is derived from an EMBL/GenBank/DDBJ whole genome shotgun (WGS) entry which is preliminary data.</text>
</comment>
<evidence type="ECO:0000313" key="5">
    <source>
        <dbReference type="Proteomes" id="UP000674179"/>
    </source>
</evidence>
<dbReference type="OrthoDB" id="439808at2759"/>
<dbReference type="KEGG" id="lenr:94171093"/>
<keyword evidence="1" id="KW-0694">RNA-binding</keyword>
<organism evidence="4 5">
    <name type="scientific">Leishmania enriettii</name>
    <dbReference type="NCBI Taxonomy" id="5663"/>
    <lineage>
        <taxon>Eukaryota</taxon>
        <taxon>Discoba</taxon>
        <taxon>Euglenozoa</taxon>
        <taxon>Kinetoplastea</taxon>
        <taxon>Metakinetoplastina</taxon>
        <taxon>Trypanosomatida</taxon>
        <taxon>Trypanosomatidae</taxon>
        <taxon>Leishmaniinae</taxon>
        <taxon>Leishmania</taxon>
    </lineage>
</organism>
<dbReference type="Pfam" id="PF00076">
    <property type="entry name" value="RRM_1"/>
    <property type="match status" value="1"/>
</dbReference>
<evidence type="ECO:0000256" key="1">
    <source>
        <dbReference type="PROSITE-ProRule" id="PRU00176"/>
    </source>
</evidence>
<name>A0A836HH75_LEIEN</name>
<evidence type="ECO:0000313" key="4">
    <source>
        <dbReference type="EMBL" id="KAG5476683.1"/>
    </source>
</evidence>
<sequence length="416" mass="45000">MGFAGISSLAENSEGSLKLGVLCRLPRPPRWQRFQSPLFLSPYRRLSLSRCRGGSRLSVCVCVCVCGAVTRFLPPLSLSHPAETNTNTHKVHRCIAVRVAMMASFTPLDNFNSRNRGMTPTGIVIDKSCRVYVTQIPLERIERDGASAMKAEFEVYGPLESYKMFTDRAGRFVGSALCTYRNPADASMAVYCMDGVEVEGSKLHVEPAKEHGVVLLSSGSSSGGKGPHWNHSRGFLRDTQQQWGRGGRWAIGEHDIRKAPPPDRGAEESGLAGADGVSPSAESEKWSHDKYQLIAEGKDMDEVLGIRRPHHQRGGARGRGGRIGQRYGERVDGAFEQYVQERDANKGGASLPPLPSYPAAPSPLRIQIDLQPQPTPVTESAEGASVAAVMTEMAFGADESDEPVTGAELGALPEGV</sequence>
<dbReference type="Gene3D" id="3.30.70.330">
    <property type="match status" value="1"/>
</dbReference>